<evidence type="ECO:0000313" key="1">
    <source>
        <dbReference type="EMBL" id="KKN26252.1"/>
    </source>
</evidence>
<sequence length="69" mass="8756">MRFINFFKDLAKYLYKTDDINYKQIQKVFLIMHKNMTPKEITRYNYWFWKCLTAIRKQLFINEPIKKRE</sequence>
<comment type="caution">
    <text evidence="1">The sequence shown here is derived from an EMBL/GenBank/DDBJ whole genome shotgun (WGS) entry which is preliminary data.</text>
</comment>
<gene>
    <name evidence="1" type="ORF">LCGC14_0876590</name>
</gene>
<accession>A0A0F9PNS0</accession>
<organism evidence="1">
    <name type="scientific">marine sediment metagenome</name>
    <dbReference type="NCBI Taxonomy" id="412755"/>
    <lineage>
        <taxon>unclassified sequences</taxon>
        <taxon>metagenomes</taxon>
        <taxon>ecological metagenomes</taxon>
    </lineage>
</organism>
<name>A0A0F9PNS0_9ZZZZ</name>
<dbReference type="AlphaFoldDB" id="A0A0F9PNS0"/>
<dbReference type="EMBL" id="LAZR01002734">
    <property type="protein sequence ID" value="KKN26252.1"/>
    <property type="molecule type" value="Genomic_DNA"/>
</dbReference>
<reference evidence="1" key="1">
    <citation type="journal article" date="2015" name="Nature">
        <title>Complex archaea that bridge the gap between prokaryotes and eukaryotes.</title>
        <authorList>
            <person name="Spang A."/>
            <person name="Saw J.H."/>
            <person name="Jorgensen S.L."/>
            <person name="Zaremba-Niedzwiedzka K."/>
            <person name="Martijn J."/>
            <person name="Lind A.E."/>
            <person name="van Eijk R."/>
            <person name="Schleper C."/>
            <person name="Guy L."/>
            <person name="Ettema T.J."/>
        </authorList>
    </citation>
    <scope>NUCLEOTIDE SEQUENCE</scope>
</reference>
<protein>
    <submittedName>
        <fullName evidence="1">Uncharacterized protein</fullName>
    </submittedName>
</protein>
<proteinExistence type="predicted"/>